<keyword evidence="3 6" id="KW-0812">Transmembrane</keyword>
<dbReference type="InterPro" id="IPR052536">
    <property type="entry name" value="ABC-4_Integral_Memb_Prot"/>
</dbReference>
<feature type="transmembrane region" description="Helical" evidence="6">
    <location>
        <begin position="20"/>
        <end position="40"/>
    </location>
</feature>
<evidence type="ECO:0000256" key="5">
    <source>
        <dbReference type="ARBA" id="ARBA00023136"/>
    </source>
</evidence>
<evidence type="ECO:0000256" key="2">
    <source>
        <dbReference type="ARBA" id="ARBA00022475"/>
    </source>
</evidence>
<dbReference type="OrthoDB" id="1937696at2"/>
<keyword evidence="2" id="KW-1003">Cell membrane</keyword>
<sequence>MTFPRLAFINVVRNKQVYLAYFLSSVFSVSVFFIYALFAFHPAFTTEIIGGYVSVGMHFAEAIIYVFSFLFVLYSMSSFLKSRKKEFGIFAINGMSDKQLRNLIFLENMLMGSAAIISGICIGLLFAKLLLLISEYALGMSNELPFYWPWEAILLTSISFGVLFLIISFFTTSFVRGSQLIDLFTGNSKPKRAPKASPALSILSVFLLGGGYAIALLVQEAMVFFAMIPVTIIVIIGTYFFYTQLSVYILHSIRKQKKIYRHKVNIIIVSNLIYRLRDNAQILFMVTVVLTITFSAIGTIVGIRTMLLESTKITQQGIDIVLFIGFFIGVVFFISSASLLYFRLYTDMKEDKREYEMLAKLGITEKELSTIITTKLGVLFFIPLFVATIHGFISLIAMQNMFSYSLMKESMSVIGMFIALQIIYFIIIRFQYLTKIKSML</sequence>
<proteinExistence type="predicted"/>
<evidence type="ECO:0000256" key="4">
    <source>
        <dbReference type="ARBA" id="ARBA00022989"/>
    </source>
</evidence>
<evidence type="ECO:0000313" key="8">
    <source>
        <dbReference type="EMBL" id="RKL65772.1"/>
    </source>
</evidence>
<feature type="transmembrane region" description="Helical" evidence="6">
    <location>
        <begin position="196"/>
        <end position="218"/>
    </location>
</feature>
<evidence type="ECO:0000256" key="6">
    <source>
        <dbReference type="SAM" id="Phobius"/>
    </source>
</evidence>
<keyword evidence="9" id="KW-1185">Reference proteome</keyword>
<dbReference type="EMBL" id="PDOE01000012">
    <property type="protein sequence ID" value="RKL65772.1"/>
    <property type="molecule type" value="Genomic_DNA"/>
</dbReference>
<dbReference type="InterPro" id="IPR003838">
    <property type="entry name" value="ABC3_permease_C"/>
</dbReference>
<feature type="transmembrane region" description="Helical" evidence="6">
    <location>
        <begin position="224"/>
        <end position="250"/>
    </location>
</feature>
<feature type="transmembrane region" description="Helical" evidence="6">
    <location>
        <begin position="376"/>
        <end position="398"/>
    </location>
</feature>
<feature type="transmembrane region" description="Helical" evidence="6">
    <location>
        <begin position="153"/>
        <end position="175"/>
    </location>
</feature>
<dbReference type="GO" id="GO:0005886">
    <property type="term" value="C:plasma membrane"/>
    <property type="evidence" value="ECO:0007669"/>
    <property type="project" value="UniProtKB-SubCell"/>
</dbReference>
<feature type="transmembrane region" description="Helical" evidence="6">
    <location>
        <begin position="282"/>
        <end position="308"/>
    </location>
</feature>
<dbReference type="RefSeq" id="WP_110937819.1">
    <property type="nucleotide sequence ID" value="NZ_KZ614147.1"/>
</dbReference>
<keyword evidence="4 6" id="KW-1133">Transmembrane helix</keyword>
<name>A0A3A9K5M2_9BACI</name>
<dbReference type="PANTHER" id="PTHR46795:SF2">
    <property type="entry name" value="ABC TRANSPORTER, PERMEASE PROTEIN"/>
    <property type="match status" value="1"/>
</dbReference>
<organism evidence="8 9">
    <name type="scientific">Salipaludibacillus neizhouensis</name>
    <dbReference type="NCBI Taxonomy" id="885475"/>
    <lineage>
        <taxon>Bacteria</taxon>
        <taxon>Bacillati</taxon>
        <taxon>Bacillota</taxon>
        <taxon>Bacilli</taxon>
        <taxon>Bacillales</taxon>
        <taxon>Bacillaceae</taxon>
    </lineage>
</organism>
<dbReference type="Pfam" id="PF02687">
    <property type="entry name" value="FtsX"/>
    <property type="match status" value="1"/>
</dbReference>
<feature type="transmembrane region" description="Helical" evidence="6">
    <location>
        <begin position="52"/>
        <end position="74"/>
    </location>
</feature>
<feature type="transmembrane region" description="Helical" evidence="6">
    <location>
        <begin position="109"/>
        <end position="133"/>
    </location>
</feature>
<dbReference type="PANTHER" id="PTHR46795">
    <property type="entry name" value="ABC TRANSPORTER PERMEASE-RELATED-RELATED"/>
    <property type="match status" value="1"/>
</dbReference>
<gene>
    <name evidence="8" type="ORF">CR203_19190</name>
</gene>
<evidence type="ECO:0000256" key="1">
    <source>
        <dbReference type="ARBA" id="ARBA00004651"/>
    </source>
</evidence>
<evidence type="ECO:0000259" key="7">
    <source>
        <dbReference type="Pfam" id="PF02687"/>
    </source>
</evidence>
<evidence type="ECO:0000313" key="9">
    <source>
        <dbReference type="Proteomes" id="UP000281498"/>
    </source>
</evidence>
<feature type="transmembrane region" description="Helical" evidence="6">
    <location>
        <begin position="410"/>
        <end position="430"/>
    </location>
</feature>
<comment type="subcellular location">
    <subcellularLocation>
        <location evidence="1">Cell membrane</location>
        <topology evidence="1">Multi-pass membrane protein</topology>
    </subcellularLocation>
</comment>
<reference evidence="8 9" key="1">
    <citation type="submission" date="2017-10" db="EMBL/GenBank/DDBJ databases">
        <title>Bacillus sp. nov., a halophilic bacterium isolated from a Keqin Lake.</title>
        <authorList>
            <person name="Wang H."/>
        </authorList>
    </citation>
    <scope>NUCLEOTIDE SEQUENCE [LARGE SCALE GENOMIC DNA]</scope>
    <source>
        <strain evidence="8 9">KCTC 13187</strain>
    </source>
</reference>
<dbReference type="Proteomes" id="UP000281498">
    <property type="component" value="Unassembled WGS sequence"/>
</dbReference>
<keyword evidence="5 6" id="KW-0472">Membrane</keyword>
<protein>
    <recommendedName>
        <fullName evidence="7">ABC3 transporter permease C-terminal domain-containing protein</fullName>
    </recommendedName>
</protein>
<feature type="domain" description="ABC3 transporter permease C-terminal" evidence="7">
    <location>
        <begin position="62"/>
        <end position="178"/>
    </location>
</feature>
<dbReference type="AlphaFoldDB" id="A0A3A9K5M2"/>
<feature type="transmembrane region" description="Helical" evidence="6">
    <location>
        <begin position="320"/>
        <end position="342"/>
    </location>
</feature>
<comment type="caution">
    <text evidence="8">The sequence shown here is derived from an EMBL/GenBank/DDBJ whole genome shotgun (WGS) entry which is preliminary data.</text>
</comment>
<evidence type="ECO:0000256" key="3">
    <source>
        <dbReference type="ARBA" id="ARBA00022692"/>
    </source>
</evidence>
<accession>A0A3A9K5M2</accession>